<evidence type="ECO:0000313" key="1">
    <source>
        <dbReference type="EMBL" id="PTE06668.1"/>
    </source>
</evidence>
<organism evidence="1 2">
    <name type="scientific">Mesorhizobium helmanticense</name>
    <dbReference type="NCBI Taxonomy" id="1776423"/>
    <lineage>
        <taxon>Bacteria</taxon>
        <taxon>Pseudomonadati</taxon>
        <taxon>Pseudomonadota</taxon>
        <taxon>Alphaproteobacteria</taxon>
        <taxon>Hyphomicrobiales</taxon>
        <taxon>Phyllobacteriaceae</taxon>
        <taxon>Mesorhizobium</taxon>
    </lineage>
</organism>
<comment type="caution">
    <text evidence="1">The sequence shown here is derived from an EMBL/GenBank/DDBJ whole genome shotgun (WGS) entry which is preliminary data.</text>
</comment>
<sequence length="209" mass="23333">MTIVDRLRACWGFSPNVNRNVALVDGFLNGKTIAELAQEHRLSKTRTRQIIEKADRLVGGGILTKAEPSEAPPRSDFMAAYRYVWSLAETHRLGSVAPHHFFKELQRAGSLERLVDHIKRYPKRAPLTCELIRLVWLKETGESPWPAMKRSKIAIAEPGCASDHPDRGLHCQRALEPAVRELVESAAAAGWTNDEIAGALLEVARAHQM</sequence>
<dbReference type="AlphaFoldDB" id="A0A2T4IM11"/>
<keyword evidence="2" id="KW-1185">Reference proteome</keyword>
<reference evidence="1 2" key="1">
    <citation type="submission" date="2018-03" db="EMBL/GenBank/DDBJ databases">
        <title>Genome sequence of the symbiotic type strain Mesorhizobium helmanticense CSLC115NT isolated from Lotus corniculatus nodules.</title>
        <authorList>
            <person name="Sannazzaro A.I."/>
            <person name="Torres Tejerizo G.A."/>
            <person name="Dip D."/>
            <person name="Caballero M."/>
            <person name="Pistorio M."/>
            <person name="Estrella M.J."/>
        </authorList>
    </citation>
    <scope>NUCLEOTIDE SEQUENCE [LARGE SCALE GENOMIC DNA]</scope>
    <source>
        <strain evidence="1 2">CSLC115N</strain>
    </source>
</reference>
<name>A0A2T4IM11_9HYPH</name>
<dbReference type="RefSeq" id="WP_107652740.1">
    <property type="nucleotide sequence ID" value="NZ_PZJX01000060.1"/>
</dbReference>
<gene>
    <name evidence="1" type="ORF">C9427_30555</name>
</gene>
<proteinExistence type="predicted"/>
<dbReference type="Proteomes" id="UP000240259">
    <property type="component" value="Unassembled WGS sequence"/>
</dbReference>
<dbReference type="OrthoDB" id="7774794at2"/>
<accession>A0A2T4IM11</accession>
<protein>
    <submittedName>
        <fullName evidence="1">Uncharacterized protein</fullName>
    </submittedName>
</protein>
<dbReference type="EMBL" id="PZJX01000060">
    <property type="protein sequence ID" value="PTE06668.1"/>
    <property type="molecule type" value="Genomic_DNA"/>
</dbReference>
<evidence type="ECO:0000313" key="2">
    <source>
        <dbReference type="Proteomes" id="UP000240259"/>
    </source>
</evidence>